<dbReference type="AlphaFoldDB" id="A0A136IYZ3"/>
<accession>A0A136IYZ3</accession>
<dbReference type="EMBL" id="KQ964253">
    <property type="protein sequence ID" value="KXJ90210.1"/>
    <property type="molecule type" value="Genomic_DNA"/>
</dbReference>
<reference evidence="3" key="1">
    <citation type="submission" date="2016-02" db="EMBL/GenBank/DDBJ databases">
        <title>Draft genome sequence of Microdochium bolleyi, a fungal endophyte of beachgrass.</title>
        <authorList>
            <consortium name="DOE Joint Genome Institute"/>
            <person name="David A.S."/>
            <person name="May G."/>
            <person name="Haridas S."/>
            <person name="Lim J."/>
            <person name="Wang M."/>
            <person name="Labutti K."/>
            <person name="Lipzen A."/>
            <person name="Barry K."/>
            <person name="Grigoriev I.V."/>
        </authorList>
    </citation>
    <scope>NUCLEOTIDE SEQUENCE [LARGE SCALE GENOMIC DNA]</scope>
    <source>
        <strain evidence="3">J235TASD1</strain>
    </source>
</reference>
<dbReference type="Proteomes" id="UP000070501">
    <property type="component" value="Unassembled WGS sequence"/>
</dbReference>
<feature type="chain" id="PRO_5007293293" evidence="1">
    <location>
        <begin position="18"/>
        <end position="174"/>
    </location>
</feature>
<keyword evidence="1" id="KW-0732">Signal</keyword>
<evidence type="ECO:0000256" key="1">
    <source>
        <dbReference type="SAM" id="SignalP"/>
    </source>
</evidence>
<feature type="signal peptide" evidence="1">
    <location>
        <begin position="1"/>
        <end position="17"/>
    </location>
</feature>
<sequence>MLSTQTLFLALAATAAAVDLRFYSNGGCSGGFAACTNFNPNTCCQGSNGNAFSSVACAAIPSNWNIQCRGHNGGNCNGLAQAETSNGRNTVCLSRGPFSGAGYGFAGRKRTATEQGTTADEDCVRADRLTLEDGTEYNLTELDQASWEKILDAGATTATVSAMPEEFASYIIKE</sequence>
<evidence type="ECO:0000313" key="3">
    <source>
        <dbReference type="Proteomes" id="UP000070501"/>
    </source>
</evidence>
<dbReference type="OrthoDB" id="4767799at2759"/>
<dbReference type="InParanoid" id="A0A136IYZ3"/>
<gene>
    <name evidence="2" type="ORF">Micbo1qcDRAFT_176747</name>
</gene>
<evidence type="ECO:0000313" key="2">
    <source>
        <dbReference type="EMBL" id="KXJ90210.1"/>
    </source>
</evidence>
<proteinExistence type="predicted"/>
<keyword evidence="3" id="KW-1185">Reference proteome</keyword>
<protein>
    <submittedName>
        <fullName evidence="2">Uncharacterized protein</fullName>
    </submittedName>
</protein>
<organism evidence="2 3">
    <name type="scientific">Microdochium bolleyi</name>
    <dbReference type="NCBI Taxonomy" id="196109"/>
    <lineage>
        <taxon>Eukaryota</taxon>
        <taxon>Fungi</taxon>
        <taxon>Dikarya</taxon>
        <taxon>Ascomycota</taxon>
        <taxon>Pezizomycotina</taxon>
        <taxon>Sordariomycetes</taxon>
        <taxon>Xylariomycetidae</taxon>
        <taxon>Xylariales</taxon>
        <taxon>Microdochiaceae</taxon>
        <taxon>Microdochium</taxon>
    </lineage>
</organism>
<name>A0A136IYZ3_9PEZI</name>